<evidence type="ECO:0000313" key="1">
    <source>
        <dbReference type="EMBL" id="GAH15895.1"/>
    </source>
</evidence>
<dbReference type="AlphaFoldDB" id="X1E678"/>
<comment type="caution">
    <text evidence="1">The sequence shown here is derived from an EMBL/GenBank/DDBJ whole genome shotgun (WGS) entry which is preliminary data.</text>
</comment>
<gene>
    <name evidence="1" type="ORF">S01H4_58591</name>
</gene>
<name>X1E678_9ZZZZ</name>
<dbReference type="EMBL" id="BART01034242">
    <property type="protein sequence ID" value="GAH15895.1"/>
    <property type="molecule type" value="Genomic_DNA"/>
</dbReference>
<feature type="non-terminal residue" evidence="1">
    <location>
        <position position="112"/>
    </location>
</feature>
<reference evidence="1" key="1">
    <citation type="journal article" date="2014" name="Front. Microbiol.">
        <title>High frequency of phylogenetically diverse reductive dehalogenase-homologous genes in deep subseafloor sedimentary metagenomes.</title>
        <authorList>
            <person name="Kawai M."/>
            <person name="Futagami T."/>
            <person name="Toyoda A."/>
            <person name="Takaki Y."/>
            <person name="Nishi S."/>
            <person name="Hori S."/>
            <person name="Arai W."/>
            <person name="Tsubouchi T."/>
            <person name="Morono Y."/>
            <person name="Uchiyama I."/>
            <person name="Ito T."/>
            <person name="Fujiyama A."/>
            <person name="Inagaki F."/>
            <person name="Takami H."/>
        </authorList>
    </citation>
    <scope>NUCLEOTIDE SEQUENCE</scope>
    <source>
        <strain evidence="1">Expedition CK06-06</strain>
    </source>
</reference>
<accession>X1E678</accession>
<organism evidence="1">
    <name type="scientific">marine sediment metagenome</name>
    <dbReference type="NCBI Taxonomy" id="412755"/>
    <lineage>
        <taxon>unclassified sequences</taxon>
        <taxon>metagenomes</taxon>
        <taxon>ecological metagenomes</taxon>
    </lineage>
</organism>
<protein>
    <submittedName>
        <fullName evidence="1">Uncharacterized protein</fullName>
    </submittedName>
</protein>
<sequence>MVGFSFSEYVNPGIGGFLIFPKTGRSVETEYKRIHDAESISLFTTTGFVYLGNRMEFALSEKNIFTVEIGYGFHSQRNNVTVLYNSYECIDNFSGSGPFIGFGLKKEMEKEV</sequence>
<proteinExistence type="predicted"/>